<proteinExistence type="inferred from homology"/>
<evidence type="ECO:0000313" key="3">
    <source>
        <dbReference type="EMBL" id="CAK0905864.1"/>
    </source>
</evidence>
<accession>A0ABN9Y0C1</accession>
<evidence type="ECO:0000313" key="4">
    <source>
        <dbReference type="Proteomes" id="UP001189429"/>
    </source>
</evidence>
<reference evidence="3" key="1">
    <citation type="submission" date="2023-10" db="EMBL/GenBank/DDBJ databases">
        <authorList>
            <person name="Chen Y."/>
            <person name="Shah S."/>
            <person name="Dougan E. K."/>
            <person name="Thang M."/>
            <person name="Chan C."/>
        </authorList>
    </citation>
    <scope>NUCLEOTIDE SEQUENCE [LARGE SCALE GENOMIC DNA]</scope>
</reference>
<feature type="region of interest" description="Disordered" evidence="2">
    <location>
        <begin position="652"/>
        <end position="710"/>
    </location>
</feature>
<dbReference type="InterPro" id="IPR026847">
    <property type="entry name" value="VPS13"/>
</dbReference>
<sequence>MFVVLVKGKQDYVIRNYSLAHTLAFYQEGSLLKEDFAILKPCTYRAFAFPDPDAPRDLRGRILGAGSDFVVRYDMDDTSGVGQKQGLTLPGKRLLLDVEFNMTGGQRVLSIRDHDESAPRCRVRDRAALCQSAKSVGISSALNGLHLDLFLAGFHVCLVDTFLPSPQELLGITVDYVQIQKVPNEKTATLEVHNLQVDEFGEGRTIFGPAASGLNSQQSPEAELSGFRAQPLLRIAVRGPRLLKNALYDSERQLVNLQNVAINLQPLEAPRLDVGRLLSIALRLESWTKALDLREASTAQTAAKALLKVMRRGISAPRKGGMVICYVGRLVVMPIVLEAGLVLKKRQKRGSDDDDDDGVGLEKQLLRLSARLSPGPRAIVSFVAKLATTFAEASPRFRFSKLDKRIDPQNSAVLVSAISKHYVKQLQWQVAGVLGSLQVLGDPAGLFHDVTEGFEQFFVKSIQELQGERSTVGSGVQDLVGGTVGGVVGSVATISGSVKDALGTVAGGPIGEEKRAESIGEGIEMSLASLAGGFTEALTGLVEQPLEGWDENGAVGLVKGSAQGVIGVVARPIEGVLGAAEKIAQGVEGQVRGASRSYCGLRRPPRVNFGAGERERGVASLQVLSRAFFWPKWRLRLITFCSSALPARPLDGAQDQVCDHLPRPRGRAGREQPARAAGRGAGQLGARQHPRGLGPVRRRQLADGRRGAGG</sequence>
<dbReference type="PANTHER" id="PTHR16166:SF93">
    <property type="entry name" value="INTERMEMBRANE LIPID TRANSFER PROTEIN VPS13"/>
    <property type="match status" value="1"/>
</dbReference>
<evidence type="ECO:0000256" key="2">
    <source>
        <dbReference type="SAM" id="MobiDB-lite"/>
    </source>
</evidence>
<feature type="compositionally biased region" description="Basic and acidic residues" evidence="2">
    <location>
        <begin position="657"/>
        <end position="673"/>
    </location>
</feature>
<evidence type="ECO:0008006" key="5">
    <source>
        <dbReference type="Google" id="ProtNLM"/>
    </source>
</evidence>
<dbReference type="PANTHER" id="PTHR16166">
    <property type="entry name" value="VACUOLAR PROTEIN SORTING-ASSOCIATED PROTEIN VPS13"/>
    <property type="match status" value="1"/>
</dbReference>
<evidence type="ECO:0000256" key="1">
    <source>
        <dbReference type="ARBA" id="ARBA00006545"/>
    </source>
</evidence>
<name>A0ABN9Y0C1_9DINO</name>
<dbReference type="Proteomes" id="UP001189429">
    <property type="component" value="Unassembled WGS sequence"/>
</dbReference>
<gene>
    <name evidence="3" type="ORF">PCOR1329_LOCUS81421</name>
</gene>
<keyword evidence="4" id="KW-1185">Reference proteome</keyword>
<protein>
    <recommendedName>
        <fullName evidence="5">Vacuolar protein sorting-associated protein 13 DH-like domain-containing protein</fullName>
    </recommendedName>
</protein>
<dbReference type="EMBL" id="CAUYUJ010021615">
    <property type="protein sequence ID" value="CAK0905864.1"/>
    <property type="molecule type" value="Genomic_DNA"/>
</dbReference>
<comment type="caution">
    <text evidence="3">The sequence shown here is derived from an EMBL/GenBank/DDBJ whole genome shotgun (WGS) entry which is preliminary data.</text>
</comment>
<organism evidence="3 4">
    <name type="scientific">Prorocentrum cordatum</name>
    <dbReference type="NCBI Taxonomy" id="2364126"/>
    <lineage>
        <taxon>Eukaryota</taxon>
        <taxon>Sar</taxon>
        <taxon>Alveolata</taxon>
        <taxon>Dinophyceae</taxon>
        <taxon>Prorocentrales</taxon>
        <taxon>Prorocentraceae</taxon>
        <taxon>Prorocentrum</taxon>
    </lineage>
</organism>
<comment type="similarity">
    <text evidence="1">Belongs to the VPS13 family.</text>
</comment>
<feature type="compositionally biased region" description="Basic and acidic residues" evidence="2">
    <location>
        <begin position="700"/>
        <end position="710"/>
    </location>
</feature>